<dbReference type="PROSITE" id="PS51257">
    <property type="entry name" value="PROKAR_LIPOPROTEIN"/>
    <property type="match status" value="1"/>
</dbReference>
<accession>A0A921MSQ0</accession>
<comment type="caution">
    <text evidence="1">The sequence shown here is derived from an EMBL/GenBank/DDBJ whole genome shotgun (WGS) entry which is preliminary data.</text>
</comment>
<reference evidence="1" key="2">
    <citation type="submission" date="2021-09" db="EMBL/GenBank/DDBJ databases">
        <authorList>
            <person name="Gilroy R."/>
        </authorList>
    </citation>
    <scope>NUCLEOTIDE SEQUENCE</scope>
    <source>
        <strain evidence="1">CHK121-7720</strain>
    </source>
</reference>
<protein>
    <submittedName>
        <fullName evidence="1">Uncharacterized protein</fullName>
    </submittedName>
</protein>
<name>A0A921MSQ0_9BACT</name>
<dbReference type="RefSeq" id="WP_273306790.1">
    <property type="nucleotide sequence ID" value="NZ_CALCBV010000001.1"/>
</dbReference>
<dbReference type="Proteomes" id="UP000757103">
    <property type="component" value="Unassembled WGS sequence"/>
</dbReference>
<dbReference type="EMBL" id="DYUD01000025">
    <property type="protein sequence ID" value="HJG89727.1"/>
    <property type="molecule type" value="Genomic_DNA"/>
</dbReference>
<sequence>MKKYILLITIFAFTLSGCKDEPTADTPFSTTMIEASHFRTDRNEYRPGETVSCSFMLSNNTTLSSTIRNLIIKVIDLSKPETPVLSQTSLNRSLILEGNSSETIEANAFFTIPSEITEGTSCGITLSCLFDDGMQVSINGSYFRVVDDHTLTVYKINKENYQGLNILKLMGGMSAELGVEKALSNLTGGVSHSWYNHTNGSTPEPVLMTPDFLQRSLKKTVDLYNEALGNNTPVETVIIGTGVPALNYLTNAMKAVYLPIHFLGAANTAREVQSVLNYANENGHPCYATLGYDGSIPDVGVAWVKLLDLPEEYKQFINDHQVRNVILFGVGEKVIGESYARKVLTEDRTAEYGANSLYLQYTQYGSADDISSLSSRIYDFTSLNLDENRLIADWESGILDTQIENFAQALKTETSAQPYRLTCPSDMMALYDLGSYLSIHYIKKNESALSSPYINGVCYNEYLVCLPAYETIKGFIPLLYWQFTEPSNTNGRATGMLKTELARHYPNTVFSQLQFFLNSGYNKENFRNGLINYGIPSTNILERGEQQIWYPADGMESPCEMAALDIVNHIGVESYKQMLQSLTPLSISDLSSLIHEMNGVELVSQ</sequence>
<gene>
    <name evidence="1" type="ORF">K8U91_09720</name>
</gene>
<dbReference type="AlphaFoldDB" id="A0A921MSQ0"/>
<evidence type="ECO:0000313" key="2">
    <source>
        <dbReference type="Proteomes" id="UP000757103"/>
    </source>
</evidence>
<reference evidence="1" key="1">
    <citation type="journal article" date="2021" name="PeerJ">
        <title>Extensive microbial diversity within the chicken gut microbiome revealed by metagenomics and culture.</title>
        <authorList>
            <person name="Gilroy R."/>
            <person name="Ravi A."/>
            <person name="Getino M."/>
            <person name="Pursley I."/>
            <person name="Horton D.L."/>
            <person name="Alikhan N.F."/>
            <person name="Baker D."/>
            <person name="Gharbi K."/>
            <person name="Hall N."/>
            <person name="Watson M."/>
            <person name="Adriaenssens E.M."/>
            <person name="Foster-Nyarko E."/>
            <person name="Jarju S."/>
            <person name="Secka A."/>
            <person name="Antonio M."/>
            <person name="Oren A."/>
            <person name="Chaudhuri R.R."/>
            <person name="La Ragione R."/>
            <person name="Hildebrand F."/>
            <person name="Pallen M.J."/>
        </authorList>
    </citation>
    <scope>NUCLEOTIDE SEQUENCE</scope>
    <source>
        <strain evidence="1">CHK121-7720</strain>
    </source>
</reference>
<proteinExistence type="predicted"/>
<evidence type="ECO:0000313" key="1">
    <source>
        <dbReference type="EMBL" id="HJG89727.1"/>
    </source>
</evidence>
<organism evidence="1 2">
    <name type="scientific">Barnesiella viscericola</name>
    <dbReference type="NCBI Taxonomy" id="397865"/>
    <lineage>
        <taxon>Bacteria</taxon>
        <taxon>Pseudomonadati</taxon>
        <taxon>Bacteroidota</taxon>
        <taxon>Bacteroidia</taxon>
        <taxon>Bacteroidales</taxon>
        <taxon>Barnesiellaceae</taxon>
        <taxon>Barnesiella</taxon>
    </lineage>
</organism>